<organism evidence="2 3">
    <name type="scientific">Sinorhizobium chiapasense</name>
    <dbReference type="NCBI Taxonomy" id="501572"/>
    <lineage>
        <taxon>Bacteria</taxon>
        <taxon>Pseudomonadati</taxon>
        <taxon>Pseudomonadota</taxon>
        <taxon>Alphaproteobacteria</taxon>
        <taxon>Hyphomicrobiales</taxon>
        <taxon>Rhizobiaceae</taxon>
        <taxon>Sinorhizobium/Ensifer group</taxon>
        <taxon>Sinorhizobium</taxon>
    </lineage>
</organism>
<feature type="region of interest" description="Disordered" evidence="1">
    <location>
        <begin position="1"/>
        <end position="32"/>
    </location>
</feature>
<proteinExistence type="predicted"/>
<geneLocation type="plasmid" evidence="2 3">
    <name>pSchITTGS70d</name>
</geneLocation>
<dbReference type="InterPro" id="IPR017853">
    <property type="entry name" value="GH"/>
</dbReference>
<accession>A0ABZ2BNM8</accession>
<evidence type="ECO:0000313" key="2">
    <source>
        <dbReference type="EMBL" id="WVT08097.1"/>
    </source>
</evidence>
<keyword evidence="2" id="KW-0614">Plasmid</keyword>
<dbReference type="RefSeq" id="WP_331377107.1">
    <property type="nucleotide sequence ID" value="NZ_CP133152.1"/>
</dbReference>
<keyword evidence="3" id="KW-1185">Reference proteome</keyword>
<dbReference type="Proteomes" id="UP001432360">
    <property type="component" value="Plasmid pSchITTGS70d"/>
</dbReference>
<dbReference type="EMBL" id="CP133152">
    <property type="protein sequence ID" value="WVT08097.1"/>
    <property type="molecule type" value="Genomic_DNA"/>
</dbReference>
<gene>
    <name evidence="2" type="ORF">RB548_26845</name>
</gene>
<dbReference type="Pfam" id="PF00232">
    <property type="entry name" value="Glyco_hydro_1"/>
    <property type="match status" value="1"/>
</dbReference>
<evidence type="ECO:0000313" key="3">
    <source>
        <dbReference type="Proteomes" id="UP001432360"/>
    </source>
</evidence>
<evidence type="ECO:0000256" key="1">
    <source>
        <dbReference type="SAM" id="MobiDB-lite"/>
    </source>
</evidence>
<reference evidence="2" key="1">
    <citation type="submission" date="2023-08" db="EMBL/GenBank/DDBJ databases">
        <title>Complete genome sequence of Sinorhizobium chiapanecum ITTG S70 isolated from Acaciella angustissima nodules in Chiapas-Mexico.</title>
        <authorList>
            <person name="Rincon-Rosales R."/>
            <person name="Rogel M.A."/>
            <person name="Rincon-Medina C.I."/>
            <person name="Guerrero G."/>
            <person name="Manzano-Gomez L.A."/>
            <person name="Lopez-Lopez A."/>
            <person name="Rincon Molina F.A."/>
            <person name="Martinez-Romero E."/>
        </authorList>
    </citation>
    <scope>NUCLEOTIDE SEQUENCE</scope>
    <source>
        <strain evidence="2">ITTG S70</strain>
        <plasmid evidence="2">pSchITTGS70d</plasmid>
    </source>
</reference>
<dbReference type="SUPFAM" id="SSF51445">
    <property type="entry name" value="(Trans)glycosidases"/>
    <property type="match status" value="1"/>
</dbReference>
<feature type="region of interest" description="Disordered" evidence="1">
    <location>
        <begin position="87"/>
        <end position="114"/>
    </location>
</feature>
<feature type="compositionally biased region" description="Basic and acidic residues" evidence="1">
    <location>
        <begin position="22"/>
        <end position="32"/>
    </location>
</feature>
<protein>
    <submittedName>
        <fullName evidence="2">Family 1 glycosylhydrolase</fullName>
    </submittedName>
</protein>
<name>A0ABZ2BNM8_9HYPH</name>
<sequence>MADAEIEPFPTRSCWDLSQAPQDKRGWQSRDTGKAFADGAGHVVEKLSDRARHFFTINEFRSFADFGHDSAEIKVRDGGVHVELAPGGQARSWSAQTGPCPFSPTGWRCRPSRQ</sequence>
<dbReference type="Gene3D" id="3.20.20.80">
    <property type="entry name" value="Glycosidases"/>
    <property type="match status" value="1"/>
</dbReference>
<dbReference type="InterPro" id="IPR001360">
    <property type="entry name" value="Glyco_hydro_1"/>
</dbReference>